<name>A0A195CW63_9HYME</name>
<accession>A0A195CW63</accession>
<dbReference type="PANTHER" id="PTHR46949">
    <property type="entry name" value="LEUCINE REPEAT ADAPTER PROTEIN 25"/>
    <property type="match status" value="1"/>
</dbReference>
<reference evidence="3 4" key="1">
    <citation type="submission" date="2016-03" db="EMBL/GenBank/DDBJ databases">
        <title>Cyphomyrmex costatus WGS genome.</title>
        <authorList>
            <person name="Nygaard S."/>
            <person name="Hu H."/>
            <person name="Boomsma J."/>
            <person name="Zhang G."/>
        </authorList>
    </citation>
    <scope>NUCLEOTIDE SEQUENCE [LARGE SCALE GENOMIC DNA]</scope>
    <source>
        <strain evidence="3">MS0001</strain>
        <tissue evidence="3">Whole body</tissue>
    </source>
</reference>
<dbReference type="Pfam" id="PF14854">
    <property type="entry name" value="LURAP"/>
    <property type="match status" value="1"/>
</dbReference>
<protein>
    <submittedName>
        <fullName evidence="3">Protein FAM89A</fullName>
    </submittedName>
</protein>
<feature type="compositionally biased region" description="Pro residues" evidence="2">
    <location>
        <begin position="32"/>
        <end position="46"/>
    </location>
</feature>
<evidence type="ECO:0000256" key="2">
    <source>
        <dbReference type="SAM" id="MobiDB-lite"/>
    </source>
</evidence>
<comment type="similarity">
    <text evidence="1">Belongs to the FAM89 family.</text>
</comment>
<feature type="compositionally biased region" description="Basic and acidic residues" evidence="2">
    <location>
        <begin position="108"/>
        <end position="117"/>
    </location>
</feature>
<feature type="compositionally biased region" description="Basic and acidic residues" evidence="2">
    <location>
        <begin position="78"/>
        <end position="101"/>
    </location>
</feature>
<dbReference type="AlphaFoldDB" id="A0A195CW63"/>
<feature type="region of interest" description="Disordered" evidence="2">
    <location>
        <begin position="1"/>
        <end position="172"/>
    </location>
</feature>
<evidence type="ECO:0000313" key="4">
    <source>
        <dbReference type="Proteomes" id="UP000078542"/>
    </source>
</evidence>
<gene>
    <name evidence="3" type="ORF">ALC62_04254</name>
</gene>
<dbReference type="InterPro" id="IPR039499">
    <property type="entry name" value="LURA1/LRA25"/>
</dbReference>
<feature type="compositionally biased region" description="Polar residues" evidence="2">
    <location>
        <begin position="415"/>
        <end position="443"/>
    </location>
</feature>
<feature type="region of interest" description="Disordered" evidence="2">
    <location>
        <begin position="494"/>
        <end position="558"/>
    </location>
</feature>
<dbReference type="PANTHER" id="PTHR46949:SF1">
    <property type="entry name" value="AT07979P2"/>
    <property type="match status" value="1"/>
</dbReference>
<proteinExistence type="inferred from homology"/>
<organism evidence="3 4">
    <name type="scientific">Cyphomyrmex costatus</name>
    <dbReference type="NCBI Taxonomy" id="456900"/>
    <lineage>
        <taxon>Eukaryota</taxon>
        <taxon>Metazoa</taxon>
        <taxon>Ecdysozoa</taxon>
        <taxon>Arthropoda</taxon>
        <taxon>Hexapoda</taxon>
        <taxon>Insecta</taxon>
        <taxon>Pterygota</taxon>
        <taxon>Neoptera</taxon>
        <taxon>Endopterygota</taxon>
        <taxon>Hymenoptera</taxon>
        <taxon>Apocrita</taxon>
        <taxon>Aculeata</taxon>
        <taxon>Formicoidea</taxon>
        <taxon>Formicidae</taxon>
        <taxon>Myrmicinae</taxon>
        <taxon>Cyphomyrmex</taxon>
    </lineage>
</organism>
<sequence length="558" mass="62456">MQLATSQRPHPPPVPPRPSRQVVAEALKRSPRPPCPTRQAPPPPNTKPWRSEQQVQQQQQLQQQQVDPTGGRTTVYESLKEYTKDSKDEIVSNDKNPRDRNQTQNTDRIVEDNRSENGNKVTSSQDQHHRPCIGSEKPYPTGNVPVNIVRKRNSVTEDQRPQRRLEIRRNSRGKDLVGALPYHRERWKKLPDKDQQRENSVVASTEKFETALTTTKPPVAIRAVNVSFEDEHSASSSSPDSARGRVTVSYAEKCNGDPERPDGCNTRSTPTCRLCPDEQQQQEAFVASEKFGNGSIKTPSAIDEKSTNISSIDRATTTLLVVDEPERKITLSDQEDSNDSDNNIHRQDWLEAGVRYSSTQITLHGDDGDDDTVGRVNGYDHHEEERITDLDFISIQERIAMSSLQGLPPLPRSLSGFNLSGPTRSSSKSQRGGKTSLQTSSSRPSPPARQLTTLDTQLAVLRREMFGLRQLDLSLLSQLWSLNESIQEFRQLLQEQEDRAPSPSPSSEEGEDATYGVHPPPPPRRPAPTLHHRPPRPPRPPRPSASDESPSSEEYGAV</sequence>
<dbReference type="EMBL" id="KQ977220">
    <property type="protein sequence ID" value="KYN04870.1"/>
    <property type="molecule type" value="Genomic_DNA"/>
</dbReference>
<feature type="compositionally biased region" description="Pro residues" evidence="2">
    <location>
        <begin position="9"/>
        <end position="18"/>
    </location>
</feature>
<dbReference type="Proteomes" id="UP000078542">
    <property type="component" value="Unassembled WGS sequence"/>
</dbReference>
<feature type="compositionally biased region" description="Low complexity" evidence="2">
    <location>
        <begin position="53"/>
        <end position="66"/>
    </location>
</feature>
<dbReference type="STRING" id="456900.A0A195CW63"/>
<evidence type="ECO:0000313" key="3">
    <source>
        <dbReference type="EMBL" id="KYN04870.1"/>
    </source>
</evidence>
<feature type="region of interest" description="Disordered" evidence="2">
    <location>
        <begin position="406"/>
        <end position="451"/>
    </location>
</feature>
<evidence type="ECO:0000256" key="1">
    <source>
        <dbReference type="ARBA" id="ARBA00038125"/>
    </source>
</evidence>
<keyword evidence="4" id="KW-1185">Reference proteome</keyword>
<feature type="compositionally biased region" description="Basic and acidic residues" evidence="2">
    <location>
        <begin position="154"/>
        <end position="172"/>
    </location>
</feature>